<protein>
    <submittedName>
        <fullName evidence="1">Uncharacterized protein</fullName>
    </submittedName>
</protein>
<keyword evidence="2" id="KW-1185">Reference proteome</keyword>
<evidence type="ECO:0000313" key="2">
    <source>
        <dbReference type="Proteomes" id="UP001234202"/>
    </source>
</evidence>
<dbReference type="EMBL" id="JASBWV010000008">
    <property type="protein sequence ID" value="KAJ9125044.1"/>
    <property type="molecule type" value="Genomic_DNA"/>
</dbReference>
<proteinExistence type="predicted"/>
<gene>
    <name evidence="1" type="ORF">QFC24_002978</name>
</gene>
<accession>A0ACC2XNL8</accession>
<evidence type="ECO:0000313" key="1">
    <source>
        <dbReference type="EMBL" id="KAJ9125044.1"/>
    </source>
</evidence>
<reference evidence="1" key="1">
    <citation type="submission" date="2023-04" db="EMBL/GenBank/DDBJ databases">
        <title>Draft Genome sequencing of Naganishia species isolated from polar environments using Oxford Nanopore Technology.</title>
        <authorList>
            <person name="Leo P."/>
            <person name="Venkateswaran K."/>
        </authorList>
    </citation>
    <scope>NUCLEOTIDE SEQUENCE</scope>
    <source>
        <strain evidence="1">DBVPG 5303</strain>
    </source>
</reference>
<dbReference type="Proteomes" id="UP001234202">
    <property type="component" value="Unassembled WGS sequence"/>
</dbReference>
<comment type="caution">
    <text evidence="1">The sequence shown here is derived from an EMBL/GenBank/DDBJ whole genome shotgun (WGS) entry which is preliminary data.</text>
</comment>
<sequence>MLQVRTIATDRLRDAFKDVQPQLEKPYTSSVVESSDGRARYEREPDQKLGNLNETFLEK</sequence>
<organism evidence="1 2">
    <name type="scientific">Naganishia onofrii</name>
    <dbReference type="NCBI Taxonomy" id="1851511"/>
    <lineage>
        <taxon>Eukaryota</taxon>
        <taxon>Fungi</taxon>
        <taxon>Dikarya</taxon>
        <taxon>Basidiomycota</taxon>
        <taxon>Agaricomycotina</taxon>
        <taxon>Tremellomycetes</taxon>
        <taxon>Filobasidiales</taxon>
        <taxon>Filobasidiaceae</taxon>
        <taxon>Naganishia</taxon>
    </lineage>
</organism>
<name>A0ACC2XNL8_9TREE</name>